<dbReference type="InterPro" id="IPR029063">
    <property type="entry name" value="SAM-dependent_MTases_sf"/>
</dbReference>
<accession>A0A812UDD4</accession>
<dbReference type="CDD" id="cd02440">
    <property type="entry name" value="AdoMet_MTases"/>
    <property type="match status" value="1"/>
</dbReference>
<dbReference type="Pfam" id="PF13649">
    <property type="entry name" value="Methyltransf_25"/>
    <property type="match status" value="1"/>
</dbReference>
<proteinExistence type="predicted"/>
<evidence type="ECO:0000313" key="3">
    <source>
        <dbReference type="Proteomes" id="UP000604046"/>
    </source>
</evidence>
<reference evidence="2" key="1">
    <citation type="submission" date="2021-02" db="EMBL/GenBank/DDBJ databases">
        <authorList>
            <person name="Dougan E. K."/>
            <person name="Rhodes N."/>
            <person name="Thang M."/>
            <person name="Chan C."/>
        </authorList>
    </citation>
    <scope>NUCLEOTIDE SEQUENCE</scope>
</reference>
<dbReference type="AlphaFoldDB" id="A0A812UDD4"/>
<dbReference type="InterPro" id="IPR041698">
    <property type="entry name" value="Methyltransf_25"/>
</dbReference>
<comment type="caution">
    <text evidence="2">The sequence shown here is derived from an EMBL/GenBank/DDBJ whole genome shotgun (WGS) entry which is preliminary data.</text>
</comment>
<dbReference type="Gene3D" id="3.40.50.150">
    <property type="entry name" value="Vaccinia Virus protein VP39"/>
    <property type="match status" value="1"/>
</dbReference>
<keyword evidence="3" id="KW-1185">Reference proteome</keyword>
<name>A0A812UDD4_9DINO</name>
<protein>
    <submittedName>
        <fullName evidence="2">Mtf2 protein</fullName>
    </submittedName>
</protein>
<dbReference type="Proteomes" id="UP000604046">
    <property type="component" value="Unassembled WGS sequence"/>
</dbReference>
<gene>
    <name evidence="2" type="primary">mtf2</name>
    <name evidence="2" type="ORF">SNAT2548_LOCUS31997</name>
</gene>
<dbReference type="SUPFAM" id="SSF53335">
    <property type="entry name" value="S-adenosyl-L-methionine-dependent methyltransferases"/>
    <property type="match status" value="1"/>
</dbReference>
<dbReference type="EMBL" id="CAJNDS010002687">
    <property type="protein sequence ID" value="CAE7565088.1"/>
    <property type="molecule type" value="Genomic_DNA"/>
</dbReference>
<dbReference type="OrthoDB" id="506498at2759"/>
<evidence type="ECO:0000313" key="2">
    <source>
        <dbReference type="EMBL" id="CAE7565088.1"/>
    </source>
</evidence>
<evidence type="ECO:0000259" key="1">
    <source>
        <dbReference type="Pfam" id="PF13649"/>
    </source>
</evidence>
<sequence length="310" mass="35124">MLPCKARGVLRRTHVSLVSSRHWFVGKRTYWARKNPKRGYVAELPDWRNYLPETLMSRFFFQMERWFGKANASTYPPILDICNSGGKFGMPIPRPDIVLWKGFPKGSWEWQMHMYGAALYWHVAMTSGESILDVREDHLREKSVLEVGCMRGGGARYLAEVAQPREYVATDALQDNISACMSIHTIHMPLPPNLRYEQADMGSLHTQFGADAFDALLCVETDIEDKTAFAQSAREVLRPNGLILLCDAFMPLALRDLLDSLKAQDFDIEVCTDIGKWVRATGLSPVEIGESHSVYGVAACTYMRIVARKK</sequence>
<organism evidence="2 3">
    <name type="scientific">Symbiodinium natans</name>
    <dbReference type="NCBI Taxonomy" id="878477"/>
    <lineage>
        <taxon>Eukaryota</taxon>
        <taxon>Sar</taxon>
        <taxon>Alveolata</taxon>
        <taxon>Dinophyceae</taxon>
        <taxon>Suessiales</taxon>
        <taxon>Symbiodiniaceae</taxon>
        <taxon>Symbiodinium</taxon>
    </lineage>
</organism>
<feature type="domain" description="Methyltransferase" evidence="1">
    <location>
        <begin position="144"/>
        <end position="241"/>
    </location>
</feature>